<evidence type="ECO:0000256" key="1">
    <source>
        <dbReference type="SAM" id="MobiDB-lite"/>
    </source>
</evidence>
<dbReference type="InterPro" id="IPR011990">
    <property type="entry name" value="TPR-like_helical_dom_sf"/>
</dbReference>
<reference evidence="2" key="1">
    <citation type="journal article" date="2021" name="Nat. Commun.">
        <title>Genetic determinants of endophytism in the Arabidopsis root mycobiome.</title>
        <authorList>
            <person name="Mesny F."/>
            <person name="Miyauchi S."/>
            <person name="Thiergart T."/>
            <person name="Pickel B."/>
            <person name="Atanasova L."/>
            <person name="Karlsson M."/>
            <person name="Huettel B."/>
            <person name="Barry K.W."/>
            <person name="Haridas S."/>
            <person name="Chen C."/>
            <person name="Bauer D."/>
            <person name="Andreopoulos W."/>
            <person name="Pangilinan J."/>
            <person name="LaButti K."/>
            <person name="Riley R."/>
            <person name="Lipzen A."/>
            <person name="Clum A."/>
            <person name="Drula E."/>
            <person name="Henrissat B."/>
            <person name="Kohler A."/>
            <person name="Grigoriev I.V."/>
            <person name="Martin F.M."/>
            <person name="Hacquard S."/>
        </authorList>
    </citation>
    <scope>NUCLEOTIDE SEQUENCE</scope>
    <source>
        <strain evidence="2">MPI-CAGE-AT-0147</strain>
    </source>
</reference>
<proteinExistence type="predicted"/>
<name>A0A9P9JC53_9HYPO</name>
<evidence type="ECO:0008006" key="4">
    <source>
        <dbReference type="Google" id="ProtNLM"/>
    </source>
</evidence>
<dbReference type="PROSITE" id="PS50293">
    <property type="entry name" value="TPR_REGION"/>
    <property type="match status" value="1"/>
</dbReference>
<gene>
    <name evidence="2" type="ORF">EDB81DRAFT_783858</name>
</gene>
<protein>
    <recommendedName>
        <fullName evidence="4">TPR-like protein</fullName>
    </recommendedName>
</protein>
<comment type="caution">
    <text evidence="2">The sequence shown here is derived from an EMBL/GenBank/DDBJ whole genome shotgun (WGS) entry which is preliminary data.</text>
</comment>
<keyword evidence="3" id="KW-1185">Reference proteome</keyword>
<evidence type="ECO:0000313" key="3">
    <source>
        <dbReference type="Proteomes" id="UP000738349"/>
    </source>
</evidence>
<evidence type="ECO:0000313" key="2">
    <source>
        <dbReference type="EMBL" id="KAH7161124.1"/>
    </source>
</evidence>
<dbReference type="EMBL" id="JAGMUV010000004">
    <property type="protein sequence ID" value="KAH7161124.1"/>
    <property type="molecule type" value="Genomic_DNA"/>
</dbReference>
<dbReference type="PANTHER" id="PTHR46082">
    <property type="entry name" value="ATP/GTP-BINDING PROTEIN-RELATED"/>
    <property type="match status" value="1"/>
</dbReference>
<dbReference type="Proteomes" id="UP000738349">
    <property type="component" value="Unassembled WGS sequence"/>
</dbReference>
<dbReference type="Pfam" id="PF13424">
    <property type="entry name" value="TPR_12"/>
    <property type="match status" value="1"/>
</dbReference>
<dbReference type="SUPFAM" id="SSF48452">
    <property type="entry name" value="TPR-like"/>
    <property type="match status" value="1"/>
</dbReference>
<feature type="region of interest" description="Disordered" evidence="1">
    <location>
        <begin position="32"/>
        <end position="53"/>
    </location>
</feature>
<dbReference type="InterPro" id="IPR053137">
    <property type="entry name" value="NLR-like"/>
</dbReference>
<dbReference type="PANTHER" id="PTHR46082:SF6">
    <property type="entry name" value="AAA+ ATPASE DOMAIN-CONTAINING PROTEIN-RELATED"/>
    <property type="match status" value="1"/>
</dbReference>
<dbReference type="Gene3D" id="1.25.40.10">
    <property type="entry name" value="Tetratricopeptide repeat domain"/>
    <property type="match status" value="1"/>
</dbReference>
<accession>A0A9P9JC53</accession>
<dbReference type="AlphaFoldDB" id="A0A9P9JC53"/>
<sequence>MAHTLERNAHFSMSRPCELAAFIQFGSNGLGGEKAHKDSSRELQVPRSTSPSMSSTAILLNTMFSPSACSHDGESHVDSQPNTPLGSPKGVDNQAHVGTIQGHQTAADPEAALKQRLHYHEKFYGYEHASTISVVHELGSFYLSMSQLDDAEAMFARELRVHQRMRGPADGPTLNTIGNLAALYEKQGRSSDAEAMYRQALEGYEKTLGPEHASTLGVARDLGRLYKMQGRYAEAEEMFKRVLGGLETSPNPKRTSAPDPLYGSGAGDRSLRGASPIPELDQLLAITTVEALGSLYADQGRLEDAEQLYRRARQ</sequence>
<dbReference type="OrthoDB" id="626167at2759"/>
<organism evidence="2 3">
    <name type="scientific">Dactylonectria macrodidyma</name>
    <dbReference type="NCBI Taxonomy" id="307937"/>
    <lineage>
        <taxon>Eukaryota</taxon>
        <taxon>Fungi</taxon>
        <taxon>Dikarya</taxon>
        <taxon>Ascomycota</taxon>
        <taxon>Pezizomycotina</taxon>
        <taxon>Sordariomycetes</taxon>
        <taxon>Hypocreomycetidae</taxon>
        <taxon>Hypocreales</taxon>
        <taxon>Nectriaceae</taxon>
        <taxon>Dactylonectria</taxon>
    </lineage>
</organism>
<feature type="region of interest" description="Disordered" evidence="1">
    <location>
        <begin position="245"/>
        <end position="274"/>
    </location>
</feature>
<dbReference type="Pfam" id="PF13374">
    <property type="entry name" value="TPR_10"/>
    <property type="match status" value="2"/>
</dbReference>